<dbReference type="InterPro" id="IPR009875">
    <property type="entry name" value="PilZ_domain"/>
</dbReference>
<evidence type="ECO:0000259" key="1">
    <source>
        <dbReference type="Pfam" id="PF07238"/>
    </source>
</evidence>
<organism evidence="2 3">
    <name type="scientific">Sphingomonas aerolata</name>
    <dbReference type="NCBI Taxonomy" id="185951"/>
    <lineage>
        <taxon>Bacteria</taxon>
        <taxon>Pseudomonadati</taxon>
        <taxon>Pseudomonadota</taxon>
        <taxon>Alphaproteobacteria</taxon>
        <taxon>Sphingomonadales</taxon>
        <taxon>Sphingomonadaceae</taxon>
        <taxon>Sphingomonas</taxon>
    </lineage>
</organism>
<dbReference type="GO" id="GO:0035438">
    <property type="term" value="F:cyclic-di-GMP binding"/>
    <property type="evidence" value="ECO:0007669"/>
    <property type="project" value="InterPro"/>
</dbReference>
<comment type="caution">
    <text evidence="2">The sequence shown here is derived from an EMBL/GenBank/DDBJ whole genome shotgun (WGS) entry which is preliminary data.</text>
</comment>
<proteinExistence type="predicted"/>
<dbReference type="EMBL" id="PZZN01000002">
    <property type="protein sequence ID" value="PTM45505.1"/>
    <property type="molecule type" value="Genomic_DNA"/>
</dbReference>
<reference evidence="2 3" key="1">
    <citation type="submission" date="2018-04" db="EMBL/GenBank/DDBJ databases">
        <title>Genomic Encyclopedia of Type Strains, Phase III (KMG-III): the genomes of soil and plant-associated and newly described type strains.</title>
        <authorList>
            <person name="Whitman W."/>
        </authorList>
    </citation>
    <scope>NUCLEOTIDE SEQUENCE [LARGE SCALE GENOMIC DNA]</scope>
    <source>
        <strain evidence="2 3">NW12</strain>
    </source>
</reference>
<dbReference type="AlphaFoldDB" id="A0A2T4YPR4"/>
<dbReference type="RefSeq" id="WP_031395616.1">
    <property type="nucleotide sequence ID" value="NZ_CP128316.1"/>
</dbReference>
<gene>
    <name evidence="2" type="ORF">C8J24_1729</name>
</gene>
<feature type="domain" description="PilZ" evidence="1">
    <location>
        <begin position="17"/>
        <end position="107"/>
    </location>
</feature>
<sequence>MKTYRRLASDISHDLLDRRNCTRRAISLPVTIVTGFGDTHAAIVQNVSSRGFNIQSEYGVTIGRFLSLDIPGLAQYPGWVAWSYLGGFGLEVANPIPEQVIEHIVAMAVRHAA</sequence>
<dbReference type="Proteomes" id="UP000240996">
    <property type="component" value="Unassembled WGS sequence"/>
</dbReference>
<dbReference type="SUPFAM" id="SSF141371">
    <property type="entry name" value="PilZ domain-like"/>
    <property type="match status" value="1"/>
</dbReference>
<protein>
    <recommendedName>
        <fullName evidence="1">PilZ domain-containing protein</fullName>
    </recommendedName>
</protein>
<name>A0A2T4YPR4_9SPHN</name>
<accession>A0A2T4YPR4</accession>
<evidence type="ECO:0000313" key="3">
    <source>
        <dbReference type="Proteomes" id="UP000240996"/>
    </source>
</evidence>
<keyword evidence="3" id="KW-1185">Reference proteome</keyword>
<evidence type="ECO:0000313" key="2">
    <source>
        <dbReference type="EMBL" id="PTM45505.1"/>
    </source>
</evidence>
<dbReference type="Pfam" id="PF07238">
    <property type="entry name" value="PilZ"/>
    <property type="match status" value="1"/>
</dbReference>